<dbReference type="Gene3D" id="2.20.25.160">
    <property type="match status" value="1"/>
</dbReference>
<feature type="domain" description="Succinylglutamate desuccinylase/Aspartoacylase catalytic" evidence="7">
    <location>
        <begin position="31"/>
        <end position="253"/>
    </location>
</feature>
<dbReference type="PANTHER" id="PTHR15162">
    <property type="entry name" value="ASPARTOACYLASE"/>
    <property type="match status" value="1"/>
</dbReference>
<dbReference type="GO" id="GO:0046872">
    <property type="term" value="F:metal ion binding"/>
    <property type="evidence" value="ECO:0007669"/>
    <property type="project" value="UniProtKB-KW"/>
</dbReference>
<dbReference type="EMBL" id="CAICTM010000314">
    <property type="protein sequence ID" value="CAB9507660.1"/>
    <property type="molecule type" value="Genomic_DNA"/>
</dbReference>
<dbReference type="SUPFAM" id="SSF53187">
    <property type="entry name" value="Zn-dependent exopeptidases"/>
    <property type="match status" value="1"/>
</dbReference>
<dbReference type="Pfam" id="PF04952">
    <property type="entry name" value="AstE_AspA_hybrid"/>
    <property type="match status" value="1"/>
</dbReference>
<evidence type="ECO:0000256" key="1">
    <source>
        <dbReference type="ARBA" id="ARBA00001947"/>
    </source>
</evidence>
<evidence type="ECO:0000313" key="9">
    <source>
        <dbReference type="Proteomes" id="UP001153069"/>
    </source>
</evidence>
<evidence type="ECO:0000259" key="6">
    <source>
        <dbReference type="Pfam" id="PF04952"/>
    </source>
</evidence>
<gene>
    <name evidence="8" type="ORF">SEMRO_315_G115320.1</name>
</gene>
<feature type="chain" id="PRO_5040142704" evidence="5">
    <location>
        <begin position="23"/>
        <end position="399"/>
    </location>
</feature>
<evidence type="ECO:0000256" key="2">
    <source>
        <dbReference type="ARBA" id="ARBA00022723"/>
    </source>
</evidence>
<keyword evidence="5" id="KW-0732">Signal</keyword>
<feature type="domain" description="AstE/AspA barrel-sandwich hybrid" evidence="6">
    <location>
        <begin position="309"/>
        <end position="365"/>
    </location>
</feature>
<name>A0A9N8DSQ8_9STRA</name>
<sequence length="399" mass="43944">MVYGKLLPLLVFALPLPSHALASAAGNISPVRSVVVVGGTHGNEYTGVWCIKELEQPSVFKSFSKQYPSLDISTLIGNPDAHLANRRFLDTDLNREFTTQKLQAIQDKLDALQGDPEQGIPIESLRANQINKLLGPKTDPTTDVVVDLHTTTTNMGVAIIIPENDPLMLQAAAYVLHKCRENPVKSLPNSGPTVVSEEAYILLESIPDRDDRPFLASVAKHEFTIEIGPVPQGVVRHDGVEKTKQAMEAFLEFLEKRNKDCASDSPDEGVRKQIKQWFPSGRVPCYQSAKTTRPGENLGKIQWPCADDNPNFPSHMVHKSIQDQDFKLLRRGDPLFVTMTGDVIPYDGSHGDSVYLMFINEGGYYYSSSGTGIGVAVKTEYDLETSKVYDADEISLNGS</sequence>
<protein>
    <submittedName>
        <fullName evidence="8">Aromatic-L-amino acid amidohydrolase</fullName>
    </submittedName>
</protein>
<keyword evidence="4" id="KW-0862">Zinc</keyword>
<dbReference type="PANTHER" id="PTHR15162:SF7">
    <property type="entry name" value="SUCCINYLGLUTAMATE DESUCCINYLASE"/>
    <property type="match status" value="1"/>
</dbReference>
<proteinExistence type="predicted"/>
<organism evidence="8 9">
    <name type="scientific">Seminavis robusta</name>
    <dbReference type="NCBI Taxonomy" id="568900"/>
    <lineage>
        <taxon>Eukaryota</taxon>
        <taxon>Sar</taxon>
        <taxon>Stramenopiles</taxon>
        <taxon>Ochrophyta</taxon>
        <taxon>Bacillariophyta</taxon>
        <taxon>Bacillariophyceae</taxon>
        <taxon>Bacillariophycidae</taxon>
        <taxon>Naviculales</taxon>
        <taxon>Naviculaceae</taxon>
        <taxon>Seminavis</taxon>
    </lineage>
</organism>
<comment type="cofactor">
    <cofactor evidence="1">
        <name>Zn(2+)</name>
        <dbReference type="ChEBI" id="CHEBI:29105"/>
    </cofactor>
</comment>
<accession>A0A9N8DSQ8</accession>
<dbReference type="InterPro" id="IPR007036">
    <property type="entry name" value="Aste_AspA_hybrid_dom"/>
</dbReference>
<evidence type="ECO:0000256" key="4">
    <source>
        <dbReference type="ARBA" id="ARBA00022833"/>
    </source>
</evidence>
<keyword evidence="9" id="KW-1185">Reference proteome</keyword>
<keyword evidence="2" id="KW-0479">Metal-binding</keyword>
<dbReference type="OrthoDB" id="8300214at2759"/>
<dbReference type="GO" id="GO:0016788">
    <property type="term" value="F:hydrolase activity, acting on ester bonds"/>
    <property type="evidence" value="ECO:0007669"/>
    <property type="project" value="InterPro"/>
</dbReference>
<dbReference type="Pfam" id="PF24827">
    <property type="entry name" value="AstE_AspA_cat"/>
    <property type="match status" value="1"/>
</dbReference>
<evidence type="ECO:0000256" key="5">
    <source>
        <dbReference type="SAM" id="SignalP"/>
    </source>
</evidence>
<reference evidence="8" key="1">
    <citation type="submission" date="2020-06" db="EMBL/GenBank/DDBJ databases">
        <authorList>
            <consortium name="Plant Systems Biology data submission"/>
        </authorList>
    </citation>
    <scope>NUCLEOTIDE SEQUENCE</scope>
    <source>
        <strain evidence="8">D6</strain>
    </source>
</reference>
<dbReference type="Proteomes" id="UP001153069">
    <property type="component" value="Unassembled WGS sequence"/>
</dbReference>
<dbReference type="Gene3D" id="3.40.630.10">
    <property type="entry name" value="Zn peptidases"/>
    <property type="match status" value="1"/>
</dbReference>
<dbReference type="InterPro" id="IPR055438">
    <property type="entry name" value="AstE_AspA_cat"/>
</dbReference>
<feature type="signal peptide" evidence="5">
    <location>
        <begin position="1"/>
        <end position="22"/>
    </location>
</feature>
<dbReference type="InterPro" id="IPR050178">
    <property type="entry name" value="AspA/AstE_fam"/>
</dbReference>
<comment type="caution">
    <text evidence="8">The sequence shown here is derived from an EMBL/GenBank/DDBJ whole genome shotgun (WGS) entry which is preliminary data.</text>
</comment>
<evidence type="ECO:0000256" key="3">
    <source>
        <dbReference type="ARBA" id="ARBA00022801"/>
    </source>
</evidence>
<dbReference type="GO" id="GO:0005829">
    <property type="term" value="C:cytosol"/>
    <property type="evidence" value="ECO:0007669"/>
    <property type="project" value="TreeGrafter"/>
</dbReference>
<dbReference type="AlphaFoldDB" id="A0A9N8DSQ8"/>
<evidence type="ECO:0000313" key="8">
    <source>
        <dbReference type="EMBL" id="CAB9507660.1"/>
    </source>
</evidence>
<keyword evidence="3" id="KW-0378">Hydrolase</keyword>
<dbReference type="CDD" id="cd06909">
    <property type="entry name" value="M14_ASPA"/>
    <property type="match status" value="1"/>
</dbReference>
<evidence type="ECO:0000259" key="7">
    <source>
        <dbReference type="Pfam" id="PF24827"/>
    </source>
</evidence>